<organism evidence="1 2">
    <name type="scientific">Ensete ventricosum</name>
    <name type="common">Abyssinian banana</name>
    <name type="synonym">Musa ensete</name>
    <dbReference type="NCBI Taxonomy" id="4639"/>
    <lineage>
        <taxon>Eukaryota</taxon>
        <taxon>Viridiplantae</taxon>
        <taxon>Streptophyta</taxon>
        <taxon>Embryophyta</taxon>
        <taxon>Tracheophyta</taxon>
        <taxon>Spermatophyta</taxon>
        <taxon>Magnoliopsida</taxon>
        <taxon>Liliopsida</taxon>
        <taxon>Zingiberales</taxon>
        <taxon>Musaceae</taxon>
        <taxon>Ensete</taxon>
    </lineage>
</organism>
<evidence type="ECO:0000313" key="1">
    <source>
        <dbReference type="EMBL" id="RRT65934.1"/>
    </source>
</evidence>
<dbReference type="Proteomes" id="UP000287651">
    <property type="component" value="Unassembled WGS sequence"/>
</dbReference>
<proteinExistence type="predicted"/>
<name>A0A426ZPT3_ENSVE</name>
<sequence>MEESSAVRDGTQHPKNKTPSTTNVFLFCHPSLLIVIHYHFFLHWLQHSFVMCRKKQTQMISASL</sequence>
<dbReference type="AlphaFoldDB" id="A0A426ZPT3"/>
<accession>A0A426ZPT3</accession>
<evidence type="ECO:0000313" key="2">
    <source>
        <dbReference type="Proteomes" id="UP000287651"/>
    </source>
</evidence>
<reference evidence="1 2" key="1">
    <citation type="journal article" date="2014" name="Agronomy (Basel)">
        <title>A Draft Genome Sequence for Ensete ventricosum, the Drought-Tolerant Tree Against Hunger.</title>
        <authorList>
            <person name="Harrison J."/>
            <person name="Moore K.A."/>
            <person name="Paszkiewicz K."/>
            <person name="Jones T."/>
            <person name="Grant M."/>
            <person name="Ambacheew D."/>
            <person name="Muzemil S."/>
            <person name="Studholme D.J."/>
        </authorList>
    </citation>
    <scope>NUCLEOTIDE SEQUENCE [LARGE SCALE GENOMIC DNA]</scope>
</reference>
<protein>
    <submittedName>
        <fullName evidence="1">Uncharacterized protein</fullName>
    </submittedName>
</protein>
<comment type="caution">
    <text evidence="1">The sequence shown here is derived from an EMBL/GenBank/DDBJ whole genome shotgun (WGS) entry which is preliminary data.</text>
</comment>
<gene>
    <name evidence="1" type="ORF">B296_00018024</name>
</gene>
<dbReference type="EMBL" id="AMZH03005627">
    <property type="protein sequence ID" value="RRT65934.1"/>
    <property type="molecule type" value="Genomic_DNA"/>
</dbReference>